<dbReference type="EMBL" id="JAAAMG010000008">
    <property type="protein sequence ID" value="NDW05005.1"/>
    <property type="molecule type" value="Genomic_DNA"/>
</dbReference>
<sequence length="376" mass="40929">MYDVLIAGAGISGLALARALYRLGINALVLEQLTNDGDAGLAINLPGNAIAALAQLGRGDAIGSYGRPVERREYRSARDRLLFAVDEKQFWGDAITPRCVRRGDLTALLASEFPTERVRRGVKIVAVEGEMGDIAVRTKDGAEFRGKVLVGADGVHSTVRGLRFESGSPASARLASASWRFMAPNPDVDAWTVWADAHATALLIPVGPDEVYGWAAATGKQHPRTDLSDLRHLLDSFPDAVRTSVDWALSEEGRMHYSPLEEVRLPKWSRNGSILIGDAAHATAPVWAQGAALGMEDAIVLAGLLASRPDWSDVGEHFERLRRDRVEHVQTMTDRMAKAARLPVALRQVLMPFLGPRSYRATFEPLKKPVADMLTV</sequence>
<keyword evidence="5" id="KW-1185">Reference proteome</keyword>
<dbReference type="AlphaFoldDB" id="A0A6N9T478"/>
<name>A0A6N9T478_9HYPH</name>
<evidence type="ECO:0000256" key="1">
    <source>
        <dbReference type="ARBA" id="ARBA00023002"/>
    </source>
</evidence>
<evidence type="ECO:0000313" key="4">
    <source>
        <dbReference type="EMBL" id="NDW05005.1"/>
    </source>
</evidence>
<evidence type="ECO:0000259" key="3">
    <source>
        <dbReference type="Pfam" id="PF01494"/>
    </source>
</evidence>
<dbReference type="PRINTS" id="PR00420">
    <property type="entry name" value="RNGMNOXGNASE"/>
</dbReference>
<dbReference type="InterPro" id="IPR050493">
    <property type="entry name" value="FAD-dep_Monooxygenase_BioMet"/>
</dbReference>
<keyword evidence="1" id="KW-0560">Oxidoreductase</keyword>
<dbReference type="Proteomes" id="UP000469011">
    <property type="component" value="Unassembled WGS sequence"/>
</dbReference>
<dbReference type="SUPFAM" id="SSF51905">
    <property type="entry name" value="FAD/NAD(P)-binding domain"/>
    <property type="match status" value="1"/>
</dbReference>
<dbReference type="PANTHER" id="PTHR13789">
    <property type="entry name" value="MONOOXYGENASE"/>
    <property type="match status" value="1"/>
</dbReference>
<proteinExistence type="predicted"/>
<dbReference type="GO" id="GO:0004497">
    <property type="term" value="F:monooxygenase activity"/>
    <property type="evidence" value="ECO:0007669"/>
    <property type="project" value="UniProtKB-KW"/>
</dbReference>
<evidence type="ECO:0000256" key="2">
    <source>
        <dbReference type="ARBA" id="ARBA00023033"/>
    </source>
</evidence>
<organism evidence="4 5">
    <name type="scientific">Jiella pacifica</name>
    <dbReference type="NCBI Taxonomy" id="2696469"/>
    <lineage>
        <taxon>Bacteria</taxon>
        <taxon>Pseudomonadati</taxon>
        <taxon>Pseudomonadota</taxon>
        <taxon>Alphaproteobacteria</taxon>
        <taxon>Hyphomicrobiales</taxon>
        <taxon>Aurantimonadaceae</taxon>
        <taxon>Jiella</taxon>
    </lineage>
</organism>
<dbReference type="InterPro" id="IPR036188">
    <property type="entry name" value="FAD/NAD-bd_sf"/>
</dbReference>
<keyword evidence="2 4" id="KW-0503">Monooxygenase</keyword>
<evidence type="ECO:0000313" key="5">
    <source>
        <dbReference type="Proteomes" id="UP000469011"/>
    </source>
</evidence>
<protein>
    <submittedName>
        <fullName evidence="4">FAD-dependent monooxygenase</fullName>
    </submittedName>
</protein>
<dbReference type="Pfam" id="PF01494">
    <property type="entry name" value="FAD_binding_3"/>
    <property type="match status" value="1"/>
</dbReference>
<feature type="domain" description="FAD-binding" evidence="3">
    <location>
        <begin position="2"/>
        <end position="308"/>
    </location>
</feature>
<dbReference type="Gene3D" id="3.50.50.60">
    <property type="entry name" value="FAD/NAD(P)-binding domain"/>
    <property type="match status" value="1"/>
</dbReference>
<dbReference type="PANTHER" id="PTHR13789:SF309">
    <property type="entry name" value="PUTATIVE (AFU_ORTHOLOGUE AFUA_6G14510)-RELATED"/>
    <property type="match status" value="1"/>
</dbReference>
<comment type="caution">
    <text evidence="4">The sequence shown here is derived from an EMBL/GenBank/DDBJ whole genome shotgun (WGS) entry which is preliminary data.</text>
</comment>
<gene>
    <name evidence="4" type="ORF">GTK09_11235</name>
</gene>
<dbReference type="InterPro" id="IPR002938">
    <property type="entry name" value="FAD-bd"/>
</dbReference>
<accession>A0A6N9T478</accession>
<dbReference type="Gene3D" id="3.30.9.10">
    <property type="entry name" value="D-Amino Acid Oxidase, subunit A, domain 2"/>
    <property type="match status" value="1"/>
</dbReference>
<dbReference type="GO" id="GO:0071949">
    <property type="term" value="F:FAD binding"/>
    <property type="evidence" value="ECO:0007669"/>
    <property type="project" value="InterPro"/>
</dbReference>
<reference evidence="4 5" key="1">
    <citation type="submission" date="2020-01" db="EMBL/GenBank/DDBJ databases">
        <title>Jiella pacifica sp. nov.</title>
        <authorList>
            <person name="Xue Z."/>
            <person name="Zhu S."/>
            <person name="Chen J."/>
            <person name="Yang J."/>
        </authorList>
    </citation>
    <scope>NUCLEOTIDE SEQUENCE [LARGE SCALE GENOMIC DNA]</scope>
    <source>
        <strain evidence="4 5">40Bstr34</strain>
    </source>
</reference>